<evidence type="ECO:0000313" key="5">
    <source>
        <dbReference type="Proteomes" id="UP001143545"/>
    </source>
</evidence>
<dbReference type="EMBL" id="BRVP01000003">
    <property type="protein sequence ID" value="GLB51416.1"/>
    <property type="molecule type" value="Genomic_DNA"/>
</dbReference>
<keyword evidence="1 2" id="KW-0732">Signal</keyword>
<dbReference type="Pfam" id="PF00932">
    <property type="entry name" value="LTD"/>
    <property type="match status" value="2"/>
</dbReference>
<evidence type="ECO:0000256" key="2">
    <source>
        <dbReference type="SAM" id="SignalP"/>
    </source>
</evidence>
<name>A0A9W6B304_9FLAO</name>
<dbReference type="InterPro" id="IPR036415">
    <property type="entry name" value="Lamin_tail_dom_sf"/>
</dbReference>
<accession>A0A9W6B304</accession>
<evidence type="ECO:0000256" key="1">
    <source>
        <dbReference type="ARBA" id="ARBA00022729"/>
    </source>
</evidence>
<comment type="caution">
    <text evidence="4">The sequence shown here is derived from an EMBL/GenBank/DDBJ whole genome shotgun (WGS) entry which is preliminary data.</text>
</comment>
<sequence>MKKIYSIILLLFVTTASFSQASDLYFSMYAEGSSNNKFLEIYNGTGADVDLTGYSLSTCSNGCNVAGEFDYPDNYTFPAGTTLSDGDVFVLANPSADATILAVADDTFSYLSNGDDAMALTLVNATASTYTIIDLIGDLQGDPGSGWDVAGETNGTQNHTLTRKTSVCGPNPNELGSFGTNATDSEWIVTASNSGWTDLGAYTGCSTSPALTITAPADGYVFSSGTTSTTLSFTTQNFTVATAGNGDGHIHWTLNSGSMTMKYDLTDETITVADGGTYTVYAELVDDSHNPLSPAVNQTITFSVENPCDLTLGTEAATCDASTSGVDTYTATIDFTGGGTASYTINVNDGTVAGDDPSAMASGTISITGVTEGTNLQVDILGGTGSSCDYSLTIDSPACLGSVVCSNPGDLIITEVMQNPSAVYDENGEWFEVYNTTASDINMSGWTVTDETNTTTEMFIISALTVPANGYVVFGNNADQTTNGGVTINYEYPSNFSLGNSTDGIIIECSSAIIDQVVWDNGSTFPDPSGYSMELATNAYDATSNDLGSNWGIASTTYGDGDYGTPGTTNSYSLSTINFNNVTFEVYPNPVTNGTLNITSSIANDMNVQIFDLLGKQVINTTISNNIVNVSTLEKGVYVLKVTQNEASITQKLVIK</sequence>
<dbReference type="InterPro" id="IPR001322">
    <property type="entry name" value="Lamin_tail_dom"/>
</dbReference>
<gene>
    <name evidence="4" type="ORF">NBRC110019_04550</name>
</gene>
<keyword evidence="5" id="KW-1185">Reference proteome</keyword>
<feature type="domain" description="LTD" evidence="3">
    <location>
        <begin position="12"/>
        <end position="134"/>
    </location>
</feature>
<dbReference type="InterPro" id="IPR026444">
    <property type="entry name" value="Secre_tail"/>
</dbReference>
<evidence type="ECO:0000313" key="4">
    <source>
        <dbReference type="EMBL" id="GLB51416.1"/>
    </source>
</evidence>
<feature type="domain" description="LTD" evidence="3">
    <location>
        <begin position="407"/>
        <end position="611"/>
    </location>
</feature>
<reference evidence="4" key="1">
    <citation type="submission" date="2022-07" db="EMBL/GenBank/DDBJ databases">
        <title>Taxonomy of Novel Oxalotrophic and Methylotrophic Bacteria.</title>
        <authorList>
            <person name="Sahin N."/>
            <person name="Tani A."/>
        </authorList>
    </citation>
    <scope>NUCLEOTIDE SEQUENCE</scope>
    <source>
        <strain evidence="4">AM327</strain>
    </source>
</reference>
<organism evidence="4 5">
    <name type="scientific">Neptunitalea chrysea</name>
    <dbReference type="NCBI Taxonomy" id="1647581"/>
    <lineage>
        <taxon>Bacteria</taxon>
        <taxon>Pseudomonadati</taxon>
        <taxon>Bacteroidota</taxon>
        <taxon>Flavobacteriia</taxon>
        <taxon>Flavobacteriales</taxon>
        <taxon>Flavobacteriaceae</taxon>
        <taxon>Neptunitalea</taxon>
    </lineage>
</organism>
<dbReference type="Proteomes" id="UP001143545">
    <property type="component" value="Unassembled WGS sequence"/>
</dbReference>
<evidence type="ECO:0000259" key="3">
    <source>
        <dbReference type="PROSITE" id="PS51841"/>
    </source>
</evidence>
<dbReference type="Pfam" id="PF18962">
    <property type="entry name" value="Por_Secre_tail"/>
    <property type="match status" value="1"/>
</dbReference>
<dbReference type="PROSITE" id="PS51841">
    <property type="entry name" value="LTD"/>
    <property type="match status" value="2"/>
</dbReference>
<feature type="chain" id="PRO_5040954374" description="LTD domain-containing protein" evidence="2">
    <location>
        <begin position="22"/>
        <end position="656"/>
    </location>
</feature>
<dbReference type="SUPFAM" id="SSF74853">
    <property type="entry name" value="Lamin A/C globular tail domain"/>
    <property type="match status" value="2"/>
</dbReference>
<feature type="signal peptide" evidence="2">
    <location>
        <begin position="1"/>
        <end position="21"/>
    </location>
</feature>
<dbReference type="RefSeq" id="WP_281751942.1">
    <property type="nucleotide sequence ID" value="NZ_BRVP01000003.1"/>
</dbReference>
<dbReference type="NCBIfam" id="TIGR04183">
    <property type="entry name" value="Por_Secre_tail"/>
    <property type="match status" value="1"/>
</dbReference>
<proteinExistence type="predicted"/>
<dbReference type="Gene3D" id="2.60.40.1260">
    <property type="entry name" value="Lamin Tail domain"/>
    <property type="match status" value="2"/>
</dbReference>
<protein>
    <recommendedName>
        <fullName evidence="3">LTD domain-containing protein</fullName>
    </recommendedName>
</protein>
<dbReference type="AlphaFoldDB" id="A0A9W6B304"/>